<dbReference type="GO" id="GO:0016020">
    <property type="term" value="C:membrane"/>
    <property type="evidence" value="ECO:0007669"/>
    <property type="project" value="UniProtKB-SubCell"/>
</dbReference>
<dbReference type="Pfam" id="PF00560">
    <property type="entry name" value="LRR_1"/>
    <property type="match status" value="2"/>
</dbReference>
<keyword evidence="2" id="KW-0433">Leucine-rich repeat</keyword>
<dbReference type="PANTHER" id="PTHR48053">
    <property type="entry name" value="LEUCINE RICH REPEAT FAMILY PROTEIN, EXPRESSED"/>
    <property type="match status" value="1"/>
</dbReference>
<dbReference type="FunFam" id="3.80.10.10:FF:000041">
    <property type="entry name" value="LRR receptor-like serine/threonine-protein kinase ERECTA"/>
    <property type="match status" value="1"/>
</dbReference>
<dbReference type="OrthoDB" id="2105857at2759"/>
<keyword evidence="4" id="KW-0677">Repeat</keyword>
<sequence>MKLISLTGTIPLEIKNLTNLIVLYLRRNELNIPKKKKKNILTIYVYTSTKYKIKKIKWYHSIRNWKFNRNQLFGFGSKLVKNVHIFFFSFFFVCRLSGTIPKEIGNLVNLGYLFLSQNELTGTIPVEIGNLLYLVLLKLSQNKLTGTIPKEIENINGLQYLMLGNNKLFF</sequence>
<gene>
    <name evidence="5" type="ORF">RFI_35097</name>
</gene>
<dbReference type="InterPro" id="IPR051716">
    <property type="entry name" value="Plant_RL_S/T_kinase"/>
</dbReference>
<dbReference type="AlphaFoldDB" id="X6LL48"/>
<comment type="caution">
    <text evidence="5">The sequence shown here is derived from an EMBL/GenBank/DDBJ whole genome shotgun (WGS) entry which is preliminary data.</text>
</comment>
<evidence type="ECO:0000313" key="6">
    <source>
        <dbReference type="Proteomes" id="UP000023152"/>
    </source>
</evidence>
<dbReference type="PANTHER" id="PTHR48053:SF126">
    <property type="entry name" value="MDIS1-INTERACTING RECEPTOR LIKE KINASE 2-LIKE ISOFORM X1"/>
    <property type="match status" value="1"/>
</dbReference>
<proteinExistence type="predicted"/>
<organism evidence="5 6">
    <name type="scientific">Reticulomyxa filosa</name>
    <dbReference type="NCBI Taxonomy" id="46433"/>
    <lineage>
        <taxon>Eukaryota</taxon>
        <taxon>Sar</taxon>
        <taxon>Rhizaria</taxon>
        <taxon>Retaria</taxon>
        <taxon>Foraminifera</taxon>
        <taxon>Monothalamids</taxon>
        <taxon>Reticulomyxidae</taxon>
        <taxon>Reticulomyxa</taxon>
    </lineage>
</organism>
<keyword evidence="6" id="KW-1185">Reference proteome</keyword>
<dbReference type="EMBL" id="ASPP01036027">
    <property type="protein sequence ID" value="ETO02339.1"/>
    <property type="molecule type" value="Genomic_DNA"/>
</dbReference>
<evidence type="ECO:0000256" key="2">
    <source>
        <dbReference type="ARBA" id="ARBA00022614"/>
    </source>
</evidence>
<evidence type="ECO:0008006" key="7">
    <source>
        <dbReference type="Google" id="ProtNLM"/>
    </source>
</evidence>
<protein>
    <recommendedName>
        <fullName evidence="7">L domain-like protein</fullName>
    </recommendedName>
</protein>
<dbReference type="InterPro" id="IPR032675">
    <property type="entry name" value="LRR_dom_sf"/>
</dbReference>
<dbReference type="Proteomes" id="UP000023152">
    <property type="component" value="Unassembled WGS sequence"/>
</dbReference>
<evidence type="ECO:0000256" key="1">
    <source>
        <dbReference type="ARBA" id="ARBA00004167"/>
    </source>
</evidence>
<evidence type="ECO:0000313" key="5">
    <source>
        <dbReference type="EMBL" id="ETO02339.1"/>
    </source>
</evidence>
<evidence type="ECO:0000256" key="3">
    <source>
        <dbReference type="ARBA" id="ARBA00022729"/>
    </source>
</evidence>
<keyword evidence="3" id="KW-0732">Signal</keyword>
<dbReference type="InterPro" id="IPR001611">
    <property type="entry name" value="Leu-rich_rpt"/>
</dbReference>
<reference evidence="5 6" key="1">
    <citation type="journal article" date="2013" name="Curr. Biol.">
        <title>The Genome of the Foraminiferan Reticulomyxa filosa.</title>
        <authorList>
            <person name="Glockner G."/>
            <person name="Hulsmann N."/>
            <person name="Schleicher M."/>
            <person name="Noegel A.A."/>
            <person name="Eichinger L."/>
            <person name="Gallinger C."/>
            <person name="Pawlowski J."/>
            <person name="Sierra R."/>
            <person name="Euteneuer U."/>
            <person name="Pillet L."/>
            <person name="Moustafa A."/>
            <person name="Platzer M."/>
            <person name="Groth M."/>
            <person name="Szafranski K."/>
            <person name="Schliwa M."/>
        </authorList>
    </citation>
    <scope>NUCLEOTIDE SEQUENCE [LARGE SCALE GENOMIC DNA]</scope>
</reference>
<evidence type="ECO:0000256" key="4">
    <source>
        <dbReference type="ARBA" id="ARBA00022737"/>
    </source>
</evidence>
<name>X6LL48_RETFI</name>
<accession>X6LL48</accession>
<dbReference type="SUPFAM" id="SSF52058">
    <property type="entry name" value="L domain-like"/>
    <property type="match status" value="1"/>
</dbReference>
<comment type="subcellular location">
    <subcellularLocation>
        <location evidence="1">Membrane</location>
        <topology evidence="1">Single-pass membrane protein</topology>
    </subcellularLocation>
</comment>
<dbReference type="Gene3D" id="3.80.10.10">
    <property type="entry name" value="Ribonuclease Inhibitor"/>
    <property type="match status" value="1"/>
</dbReference>